<name>A0AA88DZX1_FICCA</name>
<comment type="caution">
    <text evidence="1">The sequence shown here is derived from an EMBL/GenBank/DDBJ whole genome shotgun (WGS) entry which is preliminary data.</text>
</comment>
<keyword evidence="2" id="KW-1185">Reference proteome</keyword>
<protein>
    <submittedName>
        <fullName evidence="1">Uncharacterized protein</fullName>
    </submittedName>
</protein>
<organism evidence="1 2">
    <name type="scientific">Ficus carica</name>
    <name type="common">Common fig</name>
    <dbReference type="NCBI Taxonomy" id="3494"/>
    <lineage>
        <taxon>Eukaryota</taxon>
        <taxon>Viridiplantae</taxon>
        <taxon>Streptophyta</taxon>
        <taxon>Embryophyta</taxon>
        <taxon>Tracheophyta</taxon>
        <taxon>Spermatophyta</taxon>
        <taxon>Magnoliopsida</taxon>
        <taxon>eudicotyledons</taxon>
        <taxon>Gunneridae</taxon>
        <taxon>Pentapetalae</taxon>
        <taxon>rosids</taxon>
        <taxon>fabids</taxon>
        <taxon>Rosales</taxon>
        <taxon>Moraceae</taxon>
        <taxon>Ficeae</taxon>
        <taxon>Ficus</taxon>
    </lineage>
</organism>
<proteinExistence type="predicted"/>
<gene>
    <name evidence="1" type="ORF">TIFTF001_032136</name>
</gene>
<reference evidence="1" key="1">
    <citation type="submission" date="2023-07" db="EMBL/GenBank/DDBJ databases">
        <title>draft genome sequence of fig (Ficus carica).</title>
        <authorList>
            <person name="Takahashi T."/>
            <person name="Nishimura K."/>
        </authorList>
    </citation>
    <scope>NUCLEOTIDE SEQUENCE</scope>
</reference>
<dbReference type="AlphaFoldDB" id="A0AA88DZX1"/>
<dbReference type="EMBL" id="BTGU01000141">
    <property type="protein sequence ID" value="GMN63046.1"/>
    <property type="molecule type" value="Genomic_DNA"/>
</dbReference>
<evidence type="ECO:0000313" key="2">
    <source>
        <dbReference type="Proteomes" id="UP001187192"/>
    </source>
</evidence>
<sequence>MTLSEHDDELGLKTFFSNDKHGREKLDFGLHLAAYLVMTVAEVEVWAVGGSYRRWVRVWQAWPEMMWEGDGTRLKDP</sequence>
<dbReference type="Proteomes" id="UP001187192">
    <property type="component" value="Unassembled WGS sequence"/>
</dbReference>
<accession>A0AA88DZX1</accession>
<evidence type="ECO:0000313" key="1">
    <source>
        <dbReference type="EMBL" id="GMN63046.1"/>
    </source>
</evidence>